<proteinExistence type="predicted"/>
<accession>A0ABW7N5E5</accession>
<reference evidence="1 2" key="1">
    <citation type="journal article" date="2013" name="Int. J. Syst. Evol. Microbiol.">
        <title>Marinoscillum luteum sp. nov., isolated from marine sediment.</title>
        <authorList>
            <person name="Cha I.T."/>
            <person name="Park S.J."/>
            <person name="Kim S.J."/>
            <person name="Kim J.G."/>
            <person name="Jung M.Y."/>
            <person name="Shin K.S."/>
            <person name="Kwon K.K."/>
            <person name="Yang S.H."/>
            <person name="Seo Y.S."/>
            <person name="Rhee S.K."/>
        </authorList>
    </citation>
    <scope>NUCLEOTIDE SEQUENCE [LARGE SCALE GENOMIC DNA]</scope>
    <source>
        <strain evidence="1 2">KCTC 23939</strain>
    </source>
</reference>
<evidence type="ECO:0000313" key="2">
    <source>
        <dbReference type="Proteomes" id="UP001610063"/>
    </source>
</evidence>
<gene>
    <name evidence="1" type="ORF">ACHKAR_05115</name>
</gene>
<keyword evidence="2" id="KW-1185">Reference proteome</keyword>
<evidence type="ECO:0000313" key="1">
    <source>
        <dbReference type="EMBL" id="MFH6982803.1"/>
    </source>
</evidence>
<organism evidence="1 2">
    <name type="scientific">Marinoscillum luteum</name>
    <dbReference type="NCBI Taxonomy" id="861051"/>
    <lineage>
        <taxon>Bacteria</taxon>
        <taxon>Pseudomonadati</taxon>
        <taxon>Bacteroidota</taxon>
        <taxon>Cytophagia</taxon>
        <taxon>Cytophagales</taxon>
        <taxon>Reichenbachiellaceae</taxon>
        <taxon>Marinoscillum</taxon>
    </lineage>
</organism>
<dbReference type="EMBL" id="JBIPKE010000013">
    <property type="protein sequence ID" value="MFH6982803.1"/>
    <property type="molecule type" value="Genomic_DNA"/>
</dbReference>
<dbReference type="Proteomes" id="UP001610063">
    <property type="component" value="Unassembled WGS sequence"/>
</dbReference>
<dbReference type="RefSeq" id="WP_395416443.1">
    <property type="nucleotide sequence ID" value="NZ_JBIPKE010000013.1"/>
</dbReference>
<name>A0ABW7N5E5_9BACT</name>
<comment type="caution">
    <text evidence="1">The sequence shown here is derived from an EMBL/GenBank/DDBJ whole genome shotgun (WGS) entry which is preliminary data.</text>
</comment>
<sequence length="177" mass="20040">MKRLIILLLIGLCSACQTTKSWYEITTNKTALQASELDNVPDSSQIIITYSFLPASQLMNRMLEQLKDQNIDLQSSDRDKLTFSTSPTFIGQNTQYKMEVRLEPSEVELFKGKATIRTLYKEGGEVKGQAYAEDSRGTTFAANSQWQLAEKSDSRSGYAFFHAYQFAKSTANLMKFE</sequence>
<protein>
    <recommendedName>
        <fullName evidence="3">Lipoprotein</fullName>
    </recommendedName>
</protein>
<evidence type="ECO:0008006" key="3">
    <source>
        <dbReference type="Google" id="ProtNLM"/>
    </source>
</evidence>